<comment type="caution">
    <text evidence="2">The sequence shown here is derived from an EMBL/GenBank/DDBJ whole genome shotgun (WGS) entry which is preliminary data.</text>
</comment>
<dbReference type="AlphaFoldDB" id="A0A5J4VLU5"/>
<evidence type="ECO:0000256" key="1">
    <source>
        <dbReference type="SAM" id="Phobius"/>
    </source>
</evidence>
<keyword evidence="1" id="KW-0472">Membrane</keyword>
<dbReference type="Proteomes" id="UP000324800">
    <property type="component" value="Unassembled WGS sequence"/>
</dbReference>
<protein>
    <submittedName>
        <fullName evidence="2">Uncharacterized protein</fullName>
    </submittedName>
</protein>
<name>A0A5J4VLU5_9EUKA</name>
<feature type="transmembrane region" description="Helical" evidence="1">
    <location>
        <begin position="69"/>
        <end position="90"/>
    </location>
</feature>
<keyword evidence="1" id="KW-0812">Transmembrane</keyword>
<gene>
    <name evidence="2" type="ORF">EZS28_021271</name>
</gene>
<keyword evidence="1" id="KW-1133">Transmembrane helix</keyword>
<reference evidence="2 3" key="1">
    <citation type="submission" date="2019-03" db="EMBL/GenBank/DDBJ databases">
        <title>Single cell metagenomics reveals metabolic interactions within the superorganism composed of flagellate Streblomastix strix and complex community of Bacteroidetes bacteria on its surface.</title>
        <authorList>
            <person name="Treitli S.C."/>
            <person name="Kolisko M."/>
            <person name="Husnik F."/>
            <person name="Keeling P."/>
            <person name="Hampl V."/>
        </authorList>
    </citation>
    <scope>NUCLEOTIDE SEQUENCE [LARGE SCALE GENOMIC DNA]</scope>
    <source>
        <strain evidence="2">ST1C</strain>
    </source>
</reference>
<dbReference type="EMBL" id="SNRW01006375">
    <property type="protein sequence ID" value="KAA6383203.1"/>
    <property type="molecule type" value="Genomic_DNA"/>
</dbReference>
<proteinExistence type="predicted"/>
<accession>A0A5J4VLU5</accession>
<evidence type="ECO:0000313" key="3">
    <source>
        <dbReference type="Proteomes" id="UP000324800"/>
    </source>
</evidence>
<organism evidence="2 3">
    <name type="scientific">Streblomastix strix</name>
    <dbReference type="NCBI Taxonomy" id="222440"/>
    <lineage>
        <taxon>Eukaryota</taxon>
        <taxon>Metamonada</taxon>
        <taxon>Preaxostyla</taxon>
        <taxon>Oxymonadida</taxon>
        <taxon>Streblomastigidae</taxon>
        <taxon>Streblomastix</taxon>
    </lineage>
</organism>
<sequence>MKLQTAEMNLLTAEMKLKNFDSNVDLLVFKANGVKFHDLYQVKKAIVLECALVIMIMQKKDVEVDNAQILLYWIILFVQDQLMIMIQVIILQLN</sequence>
<evidence type="ECO:0000313" key="2">
    <source>
        <dbReference type="EMBL" id="KAA6383203.1"/>
    </source>
</evidence>